<sequence>KFINYINLQQKQQSNESITAISDNITIEDIAKELNSISMK</sequence>
<organism evidence="1 2">
    <name type="scientific">Scutellospora calospora</name>
    <dbReference type="NCBI Taxonomy" id="85575"/>
    <lineage>
        <taxon>Eukaryota</taxon>
        <taxon>Fungi</taxon>
        <taxon>Fungi incertae sedis</taxon>
        <taxon>Mucoromycota</taxon>
        <taxon>Glomeromycotina</taxon>
        <taxon>Glomeromycetes</taxon>
        <taxon>Diversisporales</taxon>
        <taxon>Gigasporaceae</taxon>
        <taxon>Scutellospora</taxon>
    </lineage>
</organism>
<name>A0ACA9NXH8_9GLOM</name>
<comment type="caution">
    <text evidence="1">The sequence shown here is derived from an EMBL/GenBank/DDBJ whole genome shotgun (WGS) entry which is preliminary data.</text>
</comment>
<feature type="non-terminal residue" evidence="1">
    <location>
        <position position="1"/>
    </location>
</feature>
<protein>
    <submittedName>
        <fullName evidence="1">2990_t:CDS:1</fullName>
    </submittedName>
</protein>
<keyword evidence="2" id="KW-1185">Reference proteome</keyword>
<accession>A0ACA9NXH8</accession>
<evidence type="ECO:0000313" key="2">
    <source>
        <dbReference type="Proteomes" id="UP000789860"/>
    </source>
</evidence>
<dbReference type="Proteomes" id="UP000789860">
    <property type="component" value="Unassembled WGS sequence"/>
</dbReference>
<reference evidence="1" key="1">
    <citation type="submission" date="2021-06" db="EMBL/GenBank/DDBJ databases">
        <authorList>
            <person name="Kallberg Y."/>
            <person name="Tangrot J."/>
            <person name="Rosling A."/>
        </authorList>
    </citation>
    <scope>NUCLEOTIDE SEQUENCE</scope>
    <source>
        <strain evidence="1">AU212A</strain>
    </source>
</reference>
<evidence type="ECO:0000313" key="1">
    <source>
        <dbReference type="EMBL" id="CAG8681031.1"/>
    </source>
</evidence>
<proteinExistence type="predicted"/>
<gene>
    <name evidence="1" type="ORF">SCALOS_LOCUS9734</name>
</gene>
<dbReference type="EMBL" id="CAJVPM010031888">
    <property type="protein sequence ID" value="CAG8681031.1"/>
    <property type="molecule type" value="Genomic_DNA"/>
</dbReference>